<evidence type="ECO:0000256" key="2">
    <source>
        <dbReference type="ARBA" id="ARBA00023125"/>
    </source>
</evidence>
<dbReference type="Gene3D" id="1.10.10.60">
    <property type="entry name" value="Homeodomain-like"/>
    <property type="match status" value="2"/>
</dbReference>
<evidence type="ECO:0000256" key="1">
    <source>
        <dbReference type="ARBA" id="ARBA00023015"/>
    </source>
</evidence>
<dbReference type="SUPFAM" id="SSF52172">
    <property type="entry name" value="CheY-like"/>
    <property type="match status" value="1"/>
</dbReference>
<dbReference type="InterPro" id="IPR001789">
    <property type="entry name" value="Sig_transdc_resp-reg_receiver"/>
</dbReference>
<dbReference type="Pfam" id="PF00072">
    <property type="entry name" value="Response_reg"/>
    <property type="match status" value="1"/>
</dbReference>
<dbReference type="PROSITE" id="PS50110">
    <property type="entry name" value="RESPONSE_REGULATORY"/>
    <property type="match status" value="1"/>
</dbReference>
<dbReference type="InterPro" id="IPR020449">
    <property type="entry name" value="Tscrpt_reg_AraC-type_HTH"/>
</dbReference>
<dbReference type="RefSeq" id="WP_191691287.1">
    <property type="nucleotide sequence ID" value="NZ_JACSQY010000011.1"/>
</dbReference>
<evidence type="ECO:0000256" key="4">
    <source>
        <dbReference type="PROSITE-ProRule" id="PRU00169"/>
    </source>
</evidence>
<dbReference type="PANTHER" id="PTHR43280">
    <property type="entry name" value="ARAC-FAMILY TRANSCRIPTIONAL REGULATOR"/>
    <property type="match status" value="1"/>
</dbReference>
<dbReference type="CDD" id="cd17536">
    <property type="entry name" value="REC_YesN-like"/>
    <property type="match status" value="1"/>
</dbReference>
<keyword evidence="3" id="KW-0804">Transcription</keyword>
<evidence type="ECO:0000313" key="8">
    <source>
        <dbReference type="Proteomes" id="UP000659496"/>
    </source>
</evidence>
<dbReference type="SMART" id="SM00342">
    <property type="entry name" value="HTH_ARAC"/>
    <property type="match status" value="1"/>
</dbReference>
<dbReference type="SMART" id="SM00448">
    <property type="entry name" value="REC"/>
    <property type="match status" value="1"/>
</dbReference>
<accession>A0ABR8PM61</accession>
<dbReference type="InterPro" id="IPR009057">
    <property type="entry name" value="Homeodomain-like_sf"/>
</dbReference>
<evidence type="ECO:0000259" key="5">
    <source>
        <dbReference type="PROSITE" id="PS01124"/>
    </source>
</evidence>
<comment type="caution">
    <text evidence="7">The sequence shown here is derived from an EMBL/GenBank/DDBJ whole genome shotgun (WGS) entry which is preliminary data.</text>
</comment>
<protein>
    <submittedName>
        <fullName evidence="7">Response regulator</fullName>
    </submittedName>
</protein>
<keyword evidence="8" id="KW-1185">Reference proteome</keyword>
<dbReference type="PROSITE" id="PS01124">
    <property type="entry name" value="HTH_ARAC_FAMILY_2"/>
    <property type="match status" value="1"/>
</dbReference>
<feature type="modified residue" description="4-aspartylphosphate" evidence="4">
    <location>
        <position position="53"/>
    </location>
</feature>
<dbReference type="Gene3D" id="3.40.50.2300">
    <property type="match status" value="1"/>
</dbReference>
<evidence type="ECO:0000256" key="3">
    <source>
        <dbReference type="ARBA" id="ARBA00023163"/>
    </source>
</evidence>
<sequence>MYILLVDDEPLELEQLEYLMKPHFPYWTFLKATDATTALALAKSQKISIAFLDIQMPGKDGLTLGMELKELYELDIIMVTAYQSFDYARQSIRIGVNDYITKPIIEDELIQTLKKYEKWNAKSDAIQQALHIIHERYAEKLPLAAVAEKIHLSPTYLSRKFLEEMGIGFADYLNAYRLEMAKSMLINDPEASISAVADHTGFNSQHYFSSLFRKNFGMTPTAYRVQFSNDSEASPV</sequence>
<dbReference type="PROSITE" id="PS00041">
    <property type="entry name" value="HTH_ARAC_FAMILY_1"/>
    <property type="match status" value="1"/>
</dbReference>
<dbReference type="EMBL" id="JACSQY010000011">
    <property type="protein sequence ID" value="MBD7909263.1"/>
    <property type="molecule type" value="Genomic_DNA"/>
</dbReference>
<feature type="domain" description="HTH araC/xylS-type" evidence="5">
    <location>
        <begin position="127"/>
        <end position="226"/>
    </location>
</feature>
<dbReference type="InterPro" id="IPR018060">
    <property type="entry name" value="HTH_AraC"/>
</dbReference>
<keyword evidence="4" id="KW-0597">Phosphoprotein</keyword>
<reference evidence="7 8" key="1">
    <citation type="submission" date="2020-08" db="EMBL/GenBank/DDBJ databases">
        <title>A Genomic Blueprint of the Chicken Gut Microbiome.</title>
        <authorList>
            <person name="Gilroy R."/>
            <person name="Ravi A."/>
            <person name="Getino M."/>
            <person name="Pursley I."/>
            <person name="Horton D.L."/>
            <person name="Alikhan N.-F."/>
            <person name="Baker D."/>
            <person name="Gharbi K."/>
            <person name="Hall N."/>
            <person name="Watson M."/>
            <person name="Adriaenssens E.M."/>
            <person name="Foster-Nyarko E."/>
            <person name="Jarju S."/>
            <person name="Secka A."/>
            <person name="Antonio M."/>
            <person name="Oren A."/>
            <person name="Chaudhuri R."/>
            <person name="La Ragione R.M."/>
            <person name="Hildebrand F."/>
            <person name="Pallen M.J."/>
        </authorList>
    </citation>
    <scope>NUCLEOTIDE SEQUENCE [LARGE SCALE GENOMIC DNA]</scope>
    <source>
        <strain evidence="7 8">Sa3CUA8</strain>
    </source>
</reference>
<keyword evidence="2" id="KW-0238">DNA-binding</keyword>
<dbReference type="Proteomes" id="UP000659496">
    <property type="component" value="Unassembled WGS sequence"/>
</dbReference>
<dbReference type="SUPFAM" id="SSF46689">
    <property type="entry name" value="Homeodomain-like"/>
    <property type="match status" value="2"/>
</dbReference>
<feature type="domain" description="Response regulatory" evidence="6">
    <location>
        <begin position="2"/>
        <end position="117"/>
    </location>
</feature>
<name>A0ABR8PM61_9BACL</name>
<proteinExistence type="predicted"/>
<dbReference type="InterPro" id="IPR011006">
    <property type="entry name" value="CheY-like_superfamily"/>
</dbReference>
<dbReference type="Pfam" id="PF12833">
    <property type="entry name" value="HTH_18"/>
    <property type="match status" value="1"/>
</dbReference>
<gene>
    <name evidence="7" type="ORF">H9659_13080</name>
</gene>
<dbReference type="PRINTS" id="PR00032">
    <property type="entry name" value="HTHARAC"/>
</dbReference>
<evidence type="ECO:0000313" key="7">
    <source>
        <dbReference type="EMBL" id="MBD7909263.1"/>
    </source>
</evidence>
<dbReference type="PANTHER" id="PTHR43280:SF10">
    <property type="entry name" value="REGULATORY PROTEIN POCR"/>
    <property type="match status" value="1"/>
</dbReference>
<evidence type="ECO:0000259" key="6">
    <source>
        <dbReference type="PROSITE" id="PS50110"/>
    </source>
</evidence>
<dbReference type="InterPro" id="IPR018062">
    <property type="entry name" value="HTH_AraC-typ_CS"/>
</dbReference>
<keyword evidence="1" id="KW-0805">Transcription regulation</keyword>
<organism evidence="7 8">
    <name type="scientific">Sporosarcina gallistercoris</name>
    <dbReference type="NCBI Taxonomy" id="2762245"/>
    <lineage>
        <taxon>Bacteria</taxon>
        <taxon>Bacillati</taxon>
        <taxon>Bacillota</taxon>
        <taxon>Bacilli</taxon>
        <taxon>Bacillales</taxon>
        <taxon>Caryophanaceae</taxon>
        <taxon>Sporosarcina</taxon>
    </lineage>
</organism>